<gene>
    <name evidence="2" type="ORF">A3L09_09950</name>
</gene>
<proteinExistence type="predicted"/>
<evidence type="ECO:0000313" key="2">
    <source>
        <dbReference type="EMBL" id="ASJ03553.1"/>
    </source>
</evidence>
<dbReference type="InterPro" id="IPR007154">
    <property type="entry name" value="DUF356"/>
</dbReference>
<keyword evidence="3" id="KW-1185">Reference proteome</keyword>
<sequence>MRNTIVLVRTDSFEKASIALADLVRYGGMKIRGDPRIIPPALSEWVFEKISGEKPRKHFRAHVVAQIDLPPAKAIGRLMDIHPPAHVLVVPPDTEAWGELMRLWGSFEKLRGFHPPKKTKAEESRGKKRKRGDFGLKEF</sequence>
<dbReference type="RefSeq" id="WP_088858809.1">
    <property type="nucleotide sequence ID" value="NZ_CP014862.1"/>
</dbReference>
<dbReference type="KEGG" id="tprf:A3L09_09950"/>
<evidence type="ECO:0008006" key="4">
    <source>
        <dbReference type="Google" id="ProtNLM"/>
    </source>
</evidence>
<accession>A0A2Z2MDB6</accession>
<name>A0A2Z2MDB6_THEPR</name>
<reference evidence="2 3" key="1">
    <citation type="submission" date="2016-03" db="EMBL/GenBank/DDBJ databases">
        <title>Complete genome sequence of Thermococcus profundus strain DT5432.</title>
        <authorList>
            <person name="Oger P.M."/>
        </authorList>
    </citation>
    <scope>NUCLEOTIDE SEQUENCE [LARGE SCALE GENOMIC DNA]</scope>
    <source>
        <strain evidence="2 3">DT 5432</strain>
    </source>
</reference>
<feature type="region of interest" description="Disordered" evidence="1">
    <location>
        <begin position="114"/>
        <end position="139"/>
    </location>
</feature>
<protein>
    <recommendedName>
        <fullName evidence="4">DUF356 domain-containing protein</fullName>
    </recommendedName>
</protein>
<dbReference type="PIRSF" id="PIRSF006606">
    <property type="entry name" value="UCP006606"/>
    <property type="match status" value="1"/>
</dbReference>
<dbReference type="AlphaFoldDB" id="A0A2Z2MDB6"/>
<dbReference type="OrthoDB" id="73585at2157"/>
<dbReference type="EMBL" id="CP014862">
    <property type="protein sequence ID" value="ASJ03553.1"/>
    <property type="molecule type" value="Genomic_DNA"/>
</dbReference>
<evidence type="ECO:0000313" key="3">
    <source>
        <dbReference type="Proteomes" id="UP000250179"/>
    </source>
</evidence>
<evidence type="ECO:0000256" key="1">
    <source>
        <dbReference type="SAM" id="MobiDB-lite"/>
    </source>
</evidence>
<dbReference type="GeneID" id="33320740"/>
<dbReference type="Pfam" id="PF04009">
    <property type="entry name" value="DUF356"/>
    <property type="match status" value="1"/>
</dbReference>
<dbReference type="Proteomes" id="UP000250179">
    <property type="component" value="Chromosome"/>
</dbReference>
<organism evidence="2 3">
    <name type="scientific">Thermococcus profundus</name>
    <dbReference type="NCBI Taxonomy" id="49899"/>
    <lineage>
        <taxon>Archaea</taxon>
        <taxon>Methanobacteriati</taxon>
        <taxon>Methanobacteriota</taxon>
        <taxon>Thermococci</taxon>
        <taxon>Thermococcales</taxon>
        <taxon>Thermococcaceae</taxon>
        <taxon>Thermococcus</taxon>
    </lineage>
</organism>